<evidence type="ECO:0000313" key="1">
    <source>
        <dbReference type="EMBL" id="TPG59890.1"/>
    </source>
</evidence>
<proteinExistence type="predicted"/>
<keyword evidence="2" id="KW-1185">Reference proteome</keyword>
<organism evidence="1 2">
    <name type="scientific">Ewingella americana</name>
    <dbReference type="NCBI Taxonomy" id="41202"/>
    <lineage>
        <taxon>Bacteria</taxon>
        <taxon>Pseudomonadati</taxon>
        <taxon>Pseudomonadota</taxon>
        <taxon>Gammaproteobacteria</taxon>
        <taxon>Enterobacterales</taxon>
        <taxon>Yersiniaceae</taxon>
        <taxon>Ewingella</taxon>
    </lineage>
</organism>
<dbReference type="Proteomes" id="UP000317663">
    <property type="component" value="Unassembled WGS sequence"/>
</dbReference>
<dbReference type="RefSeq" id="WP_140473620.1">
    <property type="nucleotide sequence ID" value="NZ_RCZD01000008.1"/>
</dbReference>
<reference evidence="1 2" key="1">
    <citation type="journal article" date="2019" name="Environ. Microbiol.">
        <title>Species interactions and distinct microbial communities in high Arctic permafrost affected cryosols are associated with the CH4 and CO2 gas fluxes.</title>
        <authorList>
            <person name="Altshuler I."/>
            <person name="Hamel J."/>
            <person name="Turney S."/>
            <person name="Magnuson E."/>
            <person name="Levesque R."/>
            <person name="Greer C."/>
            <person name="Whyte L.G."/>
        </authorList>
    </citation>
    <scope>NUCLEOTIDE SEQUENCE [LARGE SCALE GENOMIC DNA]</scope>
    <source>
        <strain evidence="1 2">E4</strain>
    </source>
</reference>
<dbReference type="EMBL" id="RCZD01000008">
    <property type="protein sequence ID" value="TPG59890.1"/>
    <property type="molecule type" value="Genomic_DNA"/>
</dbReference>
<evidence type="ECO:0000313" key="2">
    <source>
        <dbReference type="Proteomes" id="UP000317663"/>
    </source>
</evidence>
<protein>
    <submittedName>
        <fullName evidence="1">Uncharacterized protein</fullName>
    </submittedName>
</protein>
<name>A0A502GF26_9GAMM</name>
<sequence>MNKTDRYKRIRGLAAVQYDLKLSQTIELAVEYFAVFMNKDNKATEDYTEEQFYDLLESLDTILLNIRASMAQDPYDSNDTPWLKDTSAKGSLYYLGIVALQNLNKDWKNRG</sequence>
<dbReference type="AlphaFoldDB" id="A0A502GF26"/>
<comment type="caution">
    <text evidence="1">The sequence shown here is derived from an EMBL/GenBank/DDBJ whole genome shotgun (WGS) entry which is preliminary data.</text>
</comment>
<gene>
    <name evidence="1" type="ORF">EAH77_15095</name>
</gene>
<accession>A0A502GF26</accession>